<dbReference type="OrthoDB" id="10646953at2759"/>
<accession>A0A6A7BET4</accession>
<sequence length="183" mass="20540">MSNPIFTSEHIDLTPQQALSSSAAHDREFKAEIHRIMKEGPSNIYEETFYTAANLKTRHPSVAAIRFSMNDMQRAFSCFPVTWRKEEHDKVFLGIQELLPRLPVKEGDDIGTVALQEMIIKAGWDGGAEWVQLDAKLVEFGVLLGIAFVVIRQKRRDLNSAFAGLVTCMEKTGLEGMEDANVD</sequence>
<dbReference type="Proteomes" id="UP000799423">
    <property type="component" value="Unassembled WGS sequence"/>
</dbReference>
<proteinExistence type="predicted"/>
<organism evidence="1 2">
    <name type="scientific">Plenodomus tracheiphilus IPT5</name>
    <dbReference type="NCBI Taxonomy" id="1408161"/>
    <lineage>
        <taxon>Eukaryota</taxon>
        <taxon>Fungi</taxon>
        <taxon>Dikarya</taxon>
        <taxon>Ascomycota</taxon>
        <taxon>Pezizomycotina</taxon>
        <taxon>Dothideomycetes</taxon>
        <taxon>Pleosporomycetidae</taxon>
        <taxon>Pleosporales</taxon>
        <taxon>Pleosporineae</taxon>
        <taxon>Leptosphaeriaceae</taxon>
        <taxon>Plenodomus</taxon>
    </lineage>
</organism>
<dbReference type="AlphaFoldDB" id="A0A6A7BET4"/>
<dbReference type="EMBL" id="MU006298">
    <property type="protein sequence ID" value="KAF2852708.1"/>
    <property type="molecule type" value="Genomic_DNA"/>
</dbReference>
<keyword evidence="2" id="KW-1185">Reference proteome</keyword>
<name>A0A6A7BET4_9PLEO</name>
<reference evidence="1" key="1">
    <citation type="submission" date="2020-01" db="EMBL/GenBank/DDBJ databases">
        <authorList>
            <consortium name="DOE Joint Genome Institute"/>
            <person name="Haridas S."/>
            <person name="Albert R."/>
            <person name="Binder M."/>
            <person name="Bloem J."/>
            <person name="Labutti K."/>
            <person name="Salamov A."/>
            <person name="Andreopoulos B."/>
            <person name="Baker S.E."/>
            <person name="Barry K."/>
            <person name="Bills G."/>
            <person name="Bluhm B.H."/>
            <person name="Cannon C."/>
            <person name="Castanera R."/>
            <person name="Culley D.E."/>
            <person name="Daum C."/>
            <person name="Ezra D."/>
            <person name="Gonzalez J.B."/>
            <person name="Henrissat B."/>
            <person name="Kuo A."/>
            <person name="Liang C."/>
            <person name="Lipzen A."/>
            <person name="Lutzoni F."/>
            <person name="Magnuson J."/>
            <person name="Mondo S."/>
            <person name="Nolan M."/>
            <person name="Ohm R."/>
            <person name="Pangilinan J."/>
            <person name="Park H.-J."/>
            <person name="Ramirez L."/>
            <person name="Alfaro M."/>
            <person name="Sun H."/>
            <person name="Tritt A."/>
            <person name="Yoshinaga Y."/>
            <person name="Zwiers L.-H."/>
            <person name="Turgeon B.G."/>
            <person name="Goodwin S.B."/>
            <person name="Spatafora J.W."/>
            <person name="Crous P.W."/>
            <person name="Grigoriev I.V."/>
        </authorList>
    </citation>
    <scope>NUCLEOTIDE SEQUENCE</scope>
    <source>
        <strain evidence="1">IPT5</strain>
    </source>
</reference>
<evidence type="ECO:0000313" key="2">
    <source>
        <dbReference type="Proteomes" id="UP000799423"/>
    </source>
</evidence>
<protein>
    <submittedName>
        <fullName evidence="1">Uncharacterized protein</fullName>
    </submittedName>
</protein>
<gene>
    <name evidence="1" type="ORF">T440DRAFT_477617</name>
</gene>
<evidence type="ECO:0000313" key="1">
    <source>
        <dbReference type="EMBL" id="KAF2852708.1"/>
    </source>
</evidence>